<evidence type="ECO:0000256" key="3">
    <source>
        <dbReference type="ARBA" id="ARBA00022552"/>
    </source>
</evidence>
<evidence type="ECO:0000313" key="11">
    <source>
        <dbReference type="WBParaSite" id="jg20129"/>
    </source>
</evidence>
<evidence type="ECO:0000256" key="5">
    <source>
        <dbReference type="ARBA" id="ARBA00022884"/>
    </source>
</evidence>
<evidence type="ECO:0000256" key="4">
    <source>
        <dbReference type="ARBA" id="ARBA00022835"/>
    </source>
</evidence>
<dbReference type="InterPro" id="IPR004088">
    <property type="entry name" value="KH_dom_type_1"/>
</dbReference>
<dbReference type="PANTHER" id="PTHR21321:SF4">
    <property type="entry name" value="EXOSOME COMPLEX COMPONENT RRP4"/>
    <property type="match status" value="1"/>
</dbReference>
<dbReference type="InterPro" id="IPR026699">
    <property type="entry name" value="Exosome_RNA_bind1/RRP40/RRP4"/>
</dbReference>
<reference evidence="11" key="1">
    <citation type="submission" date="2022-11" db="UniProtKB">
        <authorList>
            <consortium name="WormBaseParasite"/>
        </authorList>
    </citation>
    <scope>IDENTIFICATION</scope>
</reference>
<dbReference type="InterPro" id="IPR036612">
    <property type="entry name" value="KH_dom_type_1_sf"/>
</dbReference>
<evidence type="ECO:0000256" key="1">
    <source>
        <dbReference type="ARBA" id="ARBA00004123"/>
    </source>
</evidence>
<dbReference type="Pfam" id="PF14382">
    <property type="entry name" value="ECR1_N"/>
    <property type="match status" value="1"/>
</dbReference>
<keyword evidence="10" id="KW-1185">Reference proteome</keyword>
<accession>A0A915DJL5</accession>
<dbReference type="SUPFAM" id="SSF54791">
    <property type="entry name" value="Eukaryotic type KH-domain (KH-domain type I)"/>
    <property type="match status" value="1"/>
</dbReference>
<dbReference type="SUPFAM" id="SSF50249">
    <property type="entry name" value="Nucleic acid-binding proteins"/>
    <property type="match status" value="1"/>
</dbReference>
<keyword evidence="3" id="KW-0698">rRNA processing</keyword>
<dbReference type="SUPFAM" id="SSF110324">
    <property type="entry name" value="Ribosomal L27 protein-like"/>
    <property type="match status" value="1"/>
</dbReference>
<dbReference type="GO" id="GO:0034475">
    <property type="term" value="P:U4 snRNA 3'-end processing"/>
    <property type="evidence" value="ECO:0007669"/>
    <property type="project" value="TreeGrafter"/>
</dbReference>
<dbReference type="Gene3D" id="2.40.50.100">
    <property type="match status" value="1"/>
</dbReference>
<evidence type="ECO:0000259" key="9">
    <source>
        <dbReference type="Pfam" id="PF21266"/>
    </source>
</evidence>
<evidence type="ECO:0000313" key="10">
    <source>
        <dbReference type="Proteomes" id="UP000887574"/>
    </source>
</evidence>
<organism evidence="10 11">
    <name type="scientific">Ditylenchus dipsaci</name>
    <dbReference type="NCBI Taxonomy" id="166011"/>
    <lineage>
        <taxon>Eukaryota</taxon>
        <taxon>Metazoa</taxon>
        <taxon>Ecdysozoa</taxon>
        <taxon>Nematoda</taxon>
        <taxon>Chromadorea</taxon>
        <taxon>Rhabditida</taxon>
        <taxon>Tylenchina</taxon>
        <taxon>Tylenchomorpha</taxon>
        <taxon>Sphaerularioidea</taxon>
        <taxon>Anguinidae</taxon>
        <taxon>Anguininae</taxon>
        <taxon>Ditylenchus</taxon>
    </lineage>
</organism>
<dbReference type="Gene3D" id="2.40.50.140">
    <property type="entry name" value="Nucleic acid-binding proteins"/>
    <property type="match status" value="1"/>
</dbReference>
<dbReference type="PANTHER" id="PTHR21321">
    <property type="entry name" value="PNAS-3 RELATED"/>
    <property type="match status" value="1"/>
</dbReference>
<dbReference type="GO" id="GO:0003723">
    <property type="term" value="F:RNA binding"/>
    <property type="evidence" value="ECO:0007669"/>
    <property type="project" value="UniProtKB-KW"/>
</dbReference>
<comment type="similarity">
    <text evidence="2">Belongs to the RRP4 family.</text>
</comment>
<dbReference type="InterPro" id="IPR025721">
    <property type="entry name" value="Exosome_cplx_N_dom"/>
</dbReference>
<protein>
    <submittedName>
        <fullName evidence="11">Ribosomal RNA-processing protein 4</fullName>
    </submittedName>
</protein>
<keyword evidence="6" id="KW-0539">Nucleus</keyword>
<keyword evidence="5" id="KW-0694">RNA-binding</keyword>
<sequence>MSIEISAPASSKTVLAPNIVLSDKRVVDQSEITIPGALVSTARGYMRGHGTFVKEDKLFSSAAGVIEQVNKLIRVKPVKSRYQGEIGDVVVGRIVEVQQKRWKVETNSRLNSILLLGSVNLPGGELRRKSIEDELAMREYLREGDLVSAEVQTCFQDGSLSLHTRSLKYGKLGQGVLVKVLPHLVKRRKSHFCNLHFGASIILGCNGYVWISRLMTLEEGQTGGYVEDLETISPDTRDAIARAANCIRLLARNSIPLFDTTIIHAYNATLQYATKDLIKPEIAEEVAQEVISQCKMEECEA</sequence>
<dbReference type="Proteomes" id="UP000887574">
    <property type="component" value="Unplaced"/>
</dbReference>
<dbReference type="WBParaSite" id="jg20129">
    <property type="protein sequence ID" value="jg20129"/>
    <property type="gene ID" value="jg20129"/>
</dbReference>
<dbReference type="GO" id="GO:0071035">
    <property type="term" value="P:nuclear polyadenylation-dependent rRNA catabolic process"/>
    <property type="evidence" value="ECO:0007669"/>
    <property type="project" value="TreeGrafter"/>
</dbReference>
<comment type="subcellular location">
    <subcellularLocation>
        <location evidence="1">Nucleus</location>
    </subcellularLocation>
</comment>
<dbReference type="GO" id="GO:0000177">
    <property type="term" value="C:cytoplasmic exosome (RNase complex)"/>
    <property type="evidence" value="ECO:0007669"/>
    <property type="project" value="TreeGrafter"/>
</dbReference>
<dbReference type="CDD" id="cd22525">
    <property type="entry name" value="KH-I_Rrp4_eukar"/>
    <property type="match status" value="1"/>
</dbReference>
<dbReference type="AlphaFoldDB" id="A0A915DJL5"/>
<feature type="domain" description="Exosome complex component N-terminal" evidence="7">
    <location>
        <begin position="32"/>
        <end position="68"/>
    </location>
</feature>
<name>A0A915DJL5_9BILA</name>
<evidence type="ECO:0000256" key="2">
    <source>
        <dbReference type="ARBA" id="ARBA00009155"/>
    </source>
</evidence>
<proteinExistence type="inferred from homology"/>
<dbReference type="GO" id="GO:0071038">
    <property type="term" value="P:TRAMP-dependent tRNA surveillance pathway"/>
    <property type="evidence" value="ECO:0007669"/>
    <property type="project" value="TreeGrafter"/>
</dbReference>
<dbReference type="GO" id="GO:0071034">
    <property type="term" value="P:CUT catabolic process"/>
    <property type="evidence" value="ECO:0007669"/>
    <property type="project" value="TreeGrafter"/>
</dbReference>
<dbReference type="CDD" id="cd05789">
    <property type="entry name" value="S1_Rrp4"/>
    <property type="match status" value="1"/>
</dbReference>
<feature type="domain" description="K Homology" evidence="8">
    <location>
        <begin position="175"/>
        <end position="212"/>
    </location>
</feature>
<evidence type="ECO:0000256" key="6">
    <source>
        <dbReference type="ARBA" id="ARBA00023242"/>
    </source>
</evidence>
<dbReference type="Pfam" id="PF21266">
    <property type="entry name" value="S1_RRP4"/>
    <property type="match status" value="1"/>
</dbReference>
<dbReference type="FunFam" id="2.40.50.140:FF:000038">
    <property type="entry name" value="Exosome complex component RRP4"/>
    <property type="match status" value="1"/>
</dbReference>
<dbReference type="GO" id="GO:0000467">
    <property type="term" value="P:exonucleolytic trimming to generate mature 3'-end of 5.8S rRNA from tricistronic rRNA transcript (SSU-rRNA, 5.8S rRNA, LSU-rRNA)"/>
    <property type="evidence" value="ECO:0007669"/>
    <property type="project" value="TreeGrafter"/>
</dbReference>
<dbReference type="GO" id="GO:0000176">
    <property type="term" value="C:nuclear exosome (RNase complex)"/>
    <property type="evidence" value="ECO:0007669"/>
    <property type="project" value="TreeGrafter"/>
</dbReference>
<evidence type="ECO:0000259" key="7">
    <source>
        <dbReference type="Pfam" id="PF14382"/>
    </source>
</evidence>
<dbReference type="GO" id="GO:0071051">
    <property type="term" value="P:poly(A)-dependent snoRNA 3'-end processing"/>
    <property type="evidence" value="ECO:0007669"/>
    <property type="project" value="TreeGrafter"/>
</dbReference>
<dbReference type="InterPro" id="IPR012340">
    <property type="entry name" value="NA-bd_OB-fold"/>
</dbReference>
<keyword evidence="4" id="KW-0271">Exosome</keyword>
<dbReference type="InterPro" id="IPR048565">
    <property type="entry name" value="S1_RRP4"/>
</dbReference>
<dbReference type="Pfam" id="PF15985">
    <property type="entry name" value="KH_6"/>
    <property type="match status" value="1"/>
</dbReference>
<evidence type="ECO:0000259" key="8">
    <source>
        <dbReference type="Pfam" id="PF15985"/>
    </source>
</evidence>
<feature type="domain" description="RRP4 S1" evidence="9">
    <location>
        <begin position="81"/>
        <end position="152"/>
    </location>
</feature>